<dbReference type="PANTHER" id="PTHR11265:SF0">
    <property type="entry name" value="12S RRNA N4-METHYLCYTIDINE METHYLTRANSFERASE"/>
    <property type="match status" value="1"/>
</dbReference>
<feature type="compositionally biased region" description="Basic residues" evidence="6">
    <location>
        <begin position="264"/>
        <end position="274"/>
    </location>
</feature>
<dbReference type="SUPFAM" id="SSF81799">
    <property type="entry name" value="Putative methyltransferase TM0872, insert domain"/>
    <property type="match status" value="1"/>
</dbReference>
<evidence type="ECO:0000256" key="6">
    <source>
        <dbReference type="SAM" id="MobiDB-lite"/>
    </source>
</evidence>
<keyword evidence="4" id="KW-0808">Transferase</keyword>
<keyword evidence="2" id="KW-0698">rRNA processing</keyword>
<dbReference type="SUPFAM" id="SSF53335">
    <property type="entry name" value="S-adenosyl-L-methionine-dependent methyltransferases"/>
    <property type="match status" value="1"/>
</dbReference>
<dbReference type="PANTHER" id="PTHR11265">
    <property type="entry name" value="S-ADENOSYL-METHYLTRANSFERASE MRAW"/>
    <property type="match status" value="1"/>
</dbReference>
<keyword evidence="3" id="KW-0489">Methyltransferase</keyword>
<proteinExistence type="inferred from homology"/>
<keyword evidence="5" id="KW-0949">S-adenosyl-L-methionine</keyword>
<feature type="region of interest" description="Disordered" evidence="6">
    <location>
        <begin position="180"/>
        <end position="274"/>
    </location>
</feature>
<feature type="compositionally biased region" description="Basic and acidic residues" evidence="6">
    <location>
        <begin position="199"/>
        <end position="209"/>
    </location>
</feature>
<dbReference type="InterPro" id="IPR029063">
    <property type="entry name" value="SAM-dependent_MTases_sf"/>
</dbReference>
<evidence type="ECO:0000256" key="5">
    <source>
        <dbReference type="ARBA" id="ARBA00022691"/>
    </source>
</evidence>
<evidence type="ECO:0000256" key="4">
    <source>
        <dbReference type="ARBA" id="ARBA00022679"/>
    </source>
</evidence>
<dbReference type="InterPro" id="IPR023397">
    <property type="entry name" value="SAM-dep_MeTrfase_MraW_recog"/>
</dbReference>
<dbReference type="Gene3D" id="1.10.150.170">
    <property type="entry name" value="Putative methyltransferase TM0872, insert domain"/>
    <property type="match status" value="1"/>
</dbReference>
<dbReference type="EMBL" id="BSUN01000001">
    <property type="protein sequence ID" value="GMA37156.1"/>
    <property type="molecule type" value="Genomic_DNA"/>
</dbReference>
<comment type="caution">
    <text evidence="7">The sequence shown here is derived from an EMBL/GenBank/DDBJ whole genome shotgun (WGS) entry which is preliminary data.</text>
</comment>
<dbReference type="NCBIfam" id="TIGR00006">
    <property type="entry name" value="16S rRNA (cytosine(1402)-N(4))-methyltransferase RsmH"/>
    <property type="match status" value="1"/>
</dbReference>
<comment type="similarity">
    <text evidence="1">Belongs to the methyltransferase superfamily. RsmH family.</text>
</comment>
<feature type="compositionally biased region" description="Low complexity" evidence="6">
    <location>
        <begin position="243"/>
        <end position="261"/>
    </location>
</feature>
<dbReference type="Pfam" id="PF01795">
    <property type="entry name" value="Methyltransf_5"/>
    <property type="match status" value="1"/>
</dbReference>
<evidence type="ECO:0000256" key="3">
    <source>
        <dbReference type="ARBA" id="ARBA00022603"/>
    </source>
</evidence>
<keyword evidence="8" id="KW-1185">Reference proteome</keyword>
<sequence length="274" mass="30059">MTDAASRHQPVMLDRCVDLLAPALNHEGALVVDGTLGMGGHTEAILERCQLATVVGIDRDPQAIALASARLARFGDRFIAHHAEYDDIAGAVAAAGADLADGVLLDLGVSSLQIDEADRGFSYAQDAPLDMRMNPEDPVTAADLLRDADQRELARILRVYGEERFASRIAESIVKRRETAPLTRSAEPRRPGARVYPRRQQDARLEPRQADLPGSAHRGEPRGSRSSRTPCLPRSRAYGSADAWSWSRITRSRTSSSRQPSPRAPRRRRLLDCP</sequence>
<dbReference type="Proteomes" id="UP001157125">
    <property type="component" value="Unassembled WGS sequence"/>
</dbReference>
<gene>
    <name evidence="7" type="ORF">GCM10025876_33600</name>
</gene>
<dbReference type="InterPro" id="IPR002903">
    <property type="entry name" value="RsmH"/>
</dbReference>
<evidence type="ECO:0000256" key="2">
    <source>
        <dbReference type="ARBA" id="ARBA00022552"/>
    </source>
</evidence>
<protein>
    <submittedName>
        <fullName evidence="7">Uncharacterized protein</fullName>
    </submittedName>
</protein>
<accession>A0ABQ6IJ77</accession>
<dbReference type="Gene3D" id="3.40.50.150">
    <property type="entry name" value="Vaccinia Virus protein VP39"/>
    <property type="match status" value="1"/>
</dbReference>
<evidence type="ECO:0000256" key="1">
    <source>
        <dbReference type="ARBA" id="ARBA00010396"/>
    </source>
</evidence>
<evidence type="ECO:0000313" key="7">
    <source>
        <dbReference type="EMBL" id="GMA37156.1"/>
    </source>
</evidence>
<organism evidence="7 8">
    <name type="scientific">Demequina litorisediminis</name>
    <dbReference type="NCBI Taxonomy" id="1849022"/>
    <lineage>
        <taxon>Bacteria</taxon>
        <taxon>Bacillati</taxon>
        <taxon>Actinomycetota</taxon>
        <taxon>Actinomycetes</taxon>
        <taxon>Micrococcales</taxon>
        <taxon>Demequinaceae</taxon>
        <taxon>Demequina</taxon>
    </lineage>
</organism>
<evidence type="ECO:0000313" key="8">
    <source>
        <dbReference type="Proteomes" id="UP001157125"/>
    </source>
</evidence>
<name>A0ABQ6IJ77_9MICO</name>
<reference evidence="8" key="1">
    <citation type="journal article" date="2019" name="Int. J. Syst. Evol. Microbiol.">
        <title>The Global Catalogue of Microorganisms (GCM) 10K type strain sequencing project: providing services to taxonomists for standard genome sequencing and annotation.</title>
        <authorList>
            <consortium name="The Broad Institute Genomics Platform"/>
            <consortium name="The Broad Institute Genome Sequencing Center for Infectious Disease"/>
            <person name="Wu L."/>
            <person name="Ma J."/>
        </authorList>
    </citation>
    <scope>NUCLEOTIDE SEQUENCE [LARGE SCALE GENOMIC DNA]</scope>
    <source>
        <strain evidence="8">NBRC 112299</strain>
    </source>
</reference>